<dbReference type="CDD" id="cd00082">
    <property type="entry name" value="HisKA"/>
    <property type="match status" value="1"/>
</dbReference>
<dbReference type="InterPro" id="IPR003661">
    <property type="entry name" value="HisK_dim/P_dom"/>
</dbReference>
<dbReference type="Gene3D" id="3.30.565.10">
    <property type="entry name" value="Histidine kinase-like ATPase, C-terminal domain"/>
    <property type="match status" value="1"/>
</dbReference>
<comment type="catalytic activity">
    <reaction evidence="1">
        <text>ATP + protein L-histidine = ADP + protein N-phospho-L-histidine.</text>
        <dbReference type="EC" id="2.7.13.3"/>
    </reaction>
</comment>
<evidence type="ECO:0000256" key="13">
    <source>
        <dbReference type="ARBA" id="ARBA00068150"/>
    </source>
</evidence>
<evidence type="ECO:0000256" key="7">
    <source>
        <dbReference type="ARBA" id="ARBA00022777"/>
    </source>
</evidence>
<dbReference type="SUPFAM" id="SSF47384">
    <property type="entry name" value="Homodimeric domain of signal transducing histidine kinase"/>
    <property type="match status" value="1"/>
</dbReference>
<dbReference type="Proteomes" id="UP000321832">
    <property type="component" value="Unassembled WGS sequence"/>
</dbReference>
<dbReference type="EC" id="2.7.13.3" evidence="2"/>
<feature type="domain" description="PAS" evidence="19">
    <location>
        <begin position="36"/>
        <end position="106"/>
    </location>
</feature>
<feature type="compositionally biased region" description="Polar residues" evidence="16">
    <location>
        <begin position="8"/>
        <end position="26"/>
    </location>
</feature>
<dbReference type="GO" id="GO:0005524">
    <property type="term" value="F:ATP binding"/>
    <property type="evidence" value="ECO:0007669"/>
    <property type="project" value="UniProtKB-KW"/>
</dbReference>
<evidence type="ECO:0000256" key="15">
    <source>
        <dbReference type="PROSITE-ProRule" id="PRU00169"/>
    </source>
</evidence>
<dbReference type="InterPro" id="IPR011006">
    <property type="entry name" value="CheY-like_superfamily"/>
</dbReference>
<dbReference type="SUPFAM" id="SSF55874">
    <property type="entry name" value="ATPase domain of HSP90 chaperone/DNA topoisomerase II/histidine kinase"/>
    <property type="match status" value="1"/>
</dbReference>
<dbReference type="Pfam" id="PF08447">
    <property type="entry name" value="PAS_3"/>
    <property type="match status" value="1"/>
</dbReference>
<dbReference type="InterPro" id="IPR003594">
    <property type="entry name" value="HATPase_dom"/>
</dbReference>
<keyword evidence="5" id="KW-0732">Signal</keyword>
<sequence>MPRPRSRTWPSTGAPTSPRSCATSANRVRPRALARSEARFRELAASAPVGIFQTDASGLCEYVNGRWCAMAGMTPAEAAGAGWLRAVHPADRLRVLQAWTAAVEGRGHFDLRHRFLRPDGSESWVMARAVRSHDGEGGFLGTVTDVTESHEQALALERAKADAEAAARAKSLFLANMSHEIRTPLNAVIGMTTLLLDTPMSEDQRDFARTIRASGESLLDIINDILDYSKADVGKLEIEQQVFDLRRCVEDSLDLVAPRALEKRLNLAYLIEDGTPEMLVGDATRIRQILVNLLSNAVKFTHQGEVFVAVDSEPVEGDTHRIRFSVQDSGIGIAAEHLPRLFQSFTQVDPSTTRKYGGTGLGTAISKRLAELMGGSVSVHSEPGQGSLFRVTVLAQVAPAAEPADFLQRDVPALAGKRLLIVDDNLTNRRILTRMALMWGMLPSTLPSALEALDRIRHGECFDVAVLDMSMPGIDGLELAVEIRRRRSAEELPIVMLTSLGQRQALQSAHGAGLAAFLAKPIKASQLFATLVAVVQGQRLAPQPPAPAPAPQIPVLAASLPLRVLVAEDNAINQRVALRLLQRLGYRSDVAANGLEVIDAVERQHYDVVLMDIQMPEMDGLQAARWIAQRRGEDGLPRVIAMTANAMPGDREAYIAAGMDGYVAKPIEMGDLAAAMTRVAMLARGGVAAQTVAADEVLDLARLEHLRGLQDDSQPGLVRELIDMFVADAPGHWSRWARRSARATHSGSAAARTGCSRPRRTSARCACRRCAPSSNATAGPASLRRPPR</sequence>
<keyword evidence="9" id="KW-0902">Two-component regulatory system</keyword>
<dbReference type="InterPro" id="IPR013655">
    <property type="entry name" value="PAS_fold_3"/>
</dbReference>
<feature type="domain" description="PAC" evidence="20">
    <location>
        <begin position="109"/>
        <end position="158"/>
    </location>
</feature>
<dbReference type="FunFam" id="3.30.565.10:FF:000010">
    <property type="entry name" value="Sensor histidine kinase RcsC"/>
    <property type="match status" value="1"/>
</dbReference>
<feature type="domain" description="Response regulatory" evidence="18">
    <location>
        <begin position="418"/>
        <end position="535"/>
    </location>
</feature>
<dbReference type="InterPro" id="IPR036890">
    <property type="entry name" value="HATPase_C_sf"/>
</dbReference>
<dbReference type="CDD" id="cd17546">
    <property type="entry name" value="REC_hyHK_CKI1_RcsC-like"/>
    <property type="match status" value="1"/>
</dbReference>
<evidence type="ECO:0000256" key="11">
    <source>
        <dbReference type="ARBA" id="ARBA00058004"/>
    </source>
</evidence>
<organism evidence="21 22">
    <name type="scientific">Piscinibacter aquaticus</name>
    <dbReference type="NCBI Taxonomy" id="392597"/>
    <lineage>
        <taxon>Bacteria</taxon>
        <taxon>Pseudomonadati</taxon>
        <taxon>Pseudomonadota</taxon>
        <taxon>Betaproteobacteria</taxon>
        <taxon>Burkholderiales</taxon>
        <taxon>Sphaerotilaceae</taxon>
        <taxon>Piscinibacter</taxon>
    </lineage>
</organism>
<dbReference type="Pfam" id="PF00072">
    <property type="entry name" value="Response_reg"/>
    <property type="match status" value="2"/>
</dbReference>
<keyword evidence="6" id="KW-0547">Nucleotide-binding</keyword>
<dbReference type="SMART" id="SM00388">
    <property type="entry name" value="HisKA"/>
    <property type="match status" value="1"/>
</dbReference>
<dbReference type="PROSITE" id="PS50110">
    <property type="entry name" value="RESPONSE_REGULATORY"/>
    <property type="match status" value="2"/>
</dbReference>
<gene>
    <name evidence="21" type="ORF">FSC37_00940</name>
</gene>
<evidence type="ECO:0000256" key="16">
    <source>
        <dbReference type="SAM" id="MobiDB-lite"/>
    </source>
</evidence>
<dbReference type="GO" id="GO:0000155">
    <property type="term" value="F:phosphorelay sensor kinase activity"/>
    <property type="evidence" value="ECO:0007669"/>
    <property type="project" value="InterPro"/>
</dbReference>
<dbReference type="CDD" id="cd16922">
    <property type="entry name" value="HATPase_EvgS-ArcB-TorS-like"/>
    <property type="match status" value="1"/>
</dbReference>
<dbReference type="Gene3D" id="3.40.50.2300">
    <property type="match status" value="2"/>
</dbReference>
<evidence type="ECO:0000313" key="21">
    <source>
        <dbReference type="EMBL" id="TXC65217.1"/>
    </source>
</evidence>
<evidence type="ECO:0000256" key="3">
    <source>
        <dbReference type="ARBA" id="ARBA00022553"/>
    </source>
</evidence>
<evidence type="ECO:0000259" key="17">
    <source>
        <dbReference type="PROSITE" id="PS50109"/>
    </source>
</evidence>
<dbReference type="CDD" id="cd00130">
    <property type="entry name" value="PAS"/>
    <property type="match status" value="1"/>
</dbReference>
<name>A0A5C6TXS2_9BURK</name>
<evidence type="ECO:0000259" key="20">
    <source>
        <dbReference type="PROSITE" id="PS50113"/>
    </source>
</evidence>
<dbReference type="InterPro" id="IPR035965">
    <property type="entry name" value="PAS-like_dom_sf"/>
</dbReference>
<evidence type="ECO:0000256" key="1">
    <source>
        <dbReference type="ARBA" id="ARBA00000085"/>
    </source>
</evidence>
<dbReference type="EMBL" id="VOPW01000001">
    <property type="protein sequence ID" value="TXC65217.1"/>
    <property type="molecule type" value="Genomic_DNA"/>
</dbReference>
<dbReference type="PROSITE" id="PS50112">
    <property type="entry name" value="PAS"/>
    <property type="match status" value="1"/>
</dbReference>
<evidence type="ECO:0000256" key="5">
    <source>
        <dbReference type="ARBA" id="ARBA00022729"/>
    </source>
</evidence>
<dbReference type="InterPro" id="IPR000700">
    <property type="entry name" value="PAS-assoc_C"/>
</dbReference>
<dbReference type="PROSITE" id="PS50113">
    <property type="entry name" value="PAC"/>
    <property type="match status" value="1"/>
</dbReference>
<evidence type="ECO:0000313" key="22">
    <source>
        <dbReference type="Proteomes" id="UP000321832"/>
    </source>
</evidence>
<dbReference type="FunFam" id="1.10.287.130:FF:000002">
    <property type="entry name" value="Two-component osmosensing histidine kinase"/>
    <property type="match status" value="1"/>
</dbReference>
<dbReference type="Pfam" id="PF00512">
    <property type="entry name" value="HisKA"/>
    <property type="match status" value="1"/>
</dbReference>
<evidence type="ECO:0000256" key="10">
    <source>
        <dbReference type="ARBA" id="ARBA00023026"/>
    </source>
</evidence>
<feature type="modified residue" description="4-aspartylphosphate" evidence="15">
    <location>
        <position position="468"/>
    </location>
</feature>
<comment type="subunit">
    <text evidence="12">At low DSF concentrations, interacts with RpfF.</text>
</comment>
<feature type="modified residue" description="4-aspartylphosphate" evidence="15">
    <location>
        <position position="612"/>
    </location>
</feature>
<keyword evidence="10" id="KW-0843">Virulence</keyword>
<evidence type="ECO:0000256" key="6">
    <source>
        <dbReference type="ARBA" id="ARBA00022741"/>
    </source>
</evidence>
<dbReference type="AlphaFoldDB" id="A0A5C6TXS2"/>
<dbReference type="InterPro" id="IPR000014">
    <property type="entry name" value="PAS"/>
</dbReference>
<dbReference type="InterPro" id="IPR036097">
    <property type="entry name" value="HisK_dim/P_sf"/>
</dbReference>
<feature type="domain" description="Histidine kinase" evidence="17">
    <location>
        <begin position="176"/>
        <end position="397"/>
    </location>
</feature>
<comment type="function">
    <text evidence="11">Member of the two-component regulatory system BvgS/BvgA. Phosphorylates BvgA via a four-step phosphorelay in response to environmental signals.</text>
</comment>
<dbReference type="InterPro" id="IPR004358">
    <property type="entry name" value="Sig_transdc_His_kin-like_C"/>
</dbReference>
<comment type="caution">
    <text evidence="21">The sequence shown here is derived from an EMBL/GenBank/DDBJ whole genome shotgun (WGS) entry which is preliminary data.</text>
</comment>
<proteinExistence type="predicted"/>
<dbReference type="PRINTS" id="PR00344">
    <property type="entry name" value="BCTRLSENSOR"/>
</dbReference>
<reference evidence="21 22" key="1">
    <citation type="submission" date="2019-08" db="EMBL/GenBank/DDBJ databases">
        <authorList>
            <person name="Khan S.A."/>
            <person name="Jeon C.O."/>
            <person name="Jeong S.E."/>
        </authorList>
    </citation>
    <scope>NUCLEOTIDE SEQUENCE [LARGE SCALE GENOMIC DNA]</scope>
    <source>
        <strain evidence="22">IMCC1728</strain>
    </source>
</reference>
<dbReference type="Gene3D" id="1.10.287.130">
    <property type="match status" value="1"/>
</dbReference>
<evidence type="ECO:0000256" key="8">
    <source>
        <dbReference type="ARBA" id="ARBA00022840"/>
    </source>
</evidence>
<dbReference type="SMART" id="SM00387">
    <property type="entry name" value="HATPase_c"/>
    <property type="match status" value="1"/>
</dbReference>
<keyword evidence="8" id="KW-0067">ATP-binding</keyword>
<dbReference type="InterPro" id="IPR001789">
    <property type="entry name" value="Sig_transdc_resp-reg_receiver"/>
</dbReference>
<feature type="region of interest" description="Disordered" evidence="16">
    <location>
        <begin position="1"/>
        <end position="28"/>
    </location>
</feature>
<keyword evidence="7" id="KW-0418">Kinase</keyword>
<accession>A0A5C6TXS2</accession>
<dbReference type="NCBIfam" id="TIGR00229">
    <property type="entry name" value="sensory_box"/>
    <property type="match status" value="1"/>
</dbReference>
<dbReference type="InterPro" id="IPR005467">
    <property type="entry name" value="His_kinase_dom"/>
</dbReference>
<evidence type="ECO:0000256" key="14">
    <source>
        <dbReference type="ARBA" id="ARBA00070152"/>
    </source>
</evidence>
<dbReference type="PANTHER" id="PTHR45339">
    <property type="entry name" value="HYBRID SIGNAL TRANSDUCTION HISTIDINE KINASE J"/>
    <property type="match status" value="1"/>
</dbReference>
<keyword evidence="4" id="KW-0808">Transferase</keyword>
<dbReference type="PROSITE" id="PS50109">
    <property type="entry name" value="HIS_KIN"/>
    <property type="match status" value="1"/>
</dbReference>
<feature type="domain" description="Response regulatory" evidence="18">
    <location>
        <begin position="563"/>
        <end position="680"/>
    </location>
</feature>
<dbReference type="SMART" id="SM00448">
    <property type="entry name" value="REC"/>
    <property type="match status" value="2"/>
</dbReference>
<keyword evidence="22" id="KW-1185">Reference proteome</keyword>
<evidence type="ECO:0000256" key="12">
    <source>
        <dbReference type="ARBA" id="ARBA00064003"/>
    </source>
</evidence>
<evidence type="ECO:0000259" key="19">
    <source>
        <dbReference type="PROSITE" id="PS50112"/>
    </source>
</evidence>
<dbReference type="SUPFAM" id="SSF55785">
    <property type="entry name" value="PYP-like sensor domain (PAS domain)"/>
    <property type="match status" value="1"/>
</dbReference>
<protein>
    <recommendedName>
        <fullName evidence="13">Sensory/regulatory protein RpfC</fullName>
        <ecNumber evidence="2">2.7.13.3</ecNumber>
    </recommendedName>
    <alternativeName>
        <fullName evidence="14">Virulence sensor protein BvgS</fullName>
    </alternativeName>
</protein>
<evidence type="ECO:0000259" key="18">
    <source>
        <dbReference type="PROSITE" id="PS50110"/>
    </source>
</evidence>
<dbReference type="SUPFAM" id="SSF52172">
    <property type="entry name" value="CheY-like"/>
    <property type="match status" value="2"/>
</dbReference>
<keyword evidence="3 15" id="KW-0597">Phosphoprotein</keyword>
<evidence type="ECO:0000256" key="2">
    <source>
        <dbReference type="ARBA" id="ARBA00012438"/>
    </source>
</evidence>
<evidence type="ECO:0000256" key="4">
    <source>
        <dbReference type="ARBA" id="ARBA00022679"/>
    </source>
</evidence>
<dbReference type="Pfam" id="PF02518">
    <property type="entry name" value="HATPase_c"/>
    <property type="match status" value="1"/>
</dbReference>
<evidence type="ECO:0000256" key="9">
    <source>
        <dbReference type="ARBA" id="ARBA00023012"/>
    </source>
</evidence>
<dbReference type="Gene3D" id="3.30.450.20">
    <property type="entry name" value="PAS domain"/>
    <property type="match status" value="1"/>
</dbReference>
<dbReference type="SMART" id="SM00091">
    <property type="entry name" value="PAS"/>
    <property type="match status" value="1"/>
</dbReference>
<dbReference type="PANTHER" id="PTHR45339:SF1">
    <property type="entry name" value="HYBRID SIGNAL TRANSDUCTION HISTIDINE KINASE J"/>
    <property type="match status" value="1"/>
</dbReference>